<evidence type="ECO:0000313" key="9">
    <source>
        <dbReference type="EMBL" id="CAJ0780513.1"/>
    </source>
</evidence>
<dbReference type="AlphaFoldDB" id="A0AAD2BLZ4"/>
<organism evidence="10 11">
    <name type="scientific">Ralstonia thomasii</name>
    <dbReference type="NCBI Taxonomy" id="3058596"/>
    <lineage>
        <taxon>Bacteria</taxon>
        <taxon>Pseudomonadati</taxon>
        <taxon>Pseudomonadota</taxon>
        <taxon>Betaproteobacteria</taxon>
        <taxon>Burkholderiales</taxon>
        <taxon>Burkholderiaceae</taxon>
        <taxon>Ralstonia</taxon>
    </lineage>
</organism>
<dbReference type="Pfam" id="PF12801">
    <property type="entry name" value="Fer4_5"/>
    <property type="match status" value="2"/>
</dbReference>
<feature type="transmembrane region" description="Helical" evidence="7">
    <location>
        <begin position="821"/>
        <end position="842"/>
    </location>
</feature>
<feature type="transmembrane region" description="Helical" evidence="7">
    <location>
        <begin position="794"/>
        <end position="815"/>
    </location>
</feature>
<dbReference type="InterPro" id="IPR007329">
    <property type="entry name" value="FMN-bd"/>
</dbReference>
<evidence type="ECO:0000256" key="2">
    <source>
        <dbReference type="ARBA" id="ARBA00022475"/>
    </source>
</evidence>
<keyword evidence="3" id="KW-0479">Metal-binding</keyword>
<evidence type="ECO:0000256" key="6">
    <source>
        <dbReference type="ARBA" id="ARBA00023136"/>
    </source>
</evidence>
<dbReference type="InterPro" id="IPR017900">
    <property type="entry name" value="4Fe4S_Fe_S_CS"/>
</dbReference>
<evidence type="ECO:0000256" key="4">
    <source>
        <dbReference type="ARBA" id="ARBA00023004"/>
    </source>
</evidence>
<evidence type="ECO:0000313" key="10">
    <source>
        <dbReference type="EMBL" id="CAJ0781596.1"/>
    </source>
</evidence>
<dbReference type="PANTHER" id="PTHR30224">
    <property type="entry name" value="ELECTRON TRANSPORT PROTEIN"/>
    <property type="match status" value="1"/>
</dbReference>
<dbReference type="InterPro" id="IPR017896">
    <property type="entry name" value="4Fe4S_Fe-S-bd"/>
</dbReference>
<evidence type="ECO:0000256" key="7">
    <source>
        <dbReference type="SAM" id="Phobius"/>
    </source>
</evidence>
<evidence type="ECO:0000256" key="1">
    <source>
        <dbReference type="ARBA" id="ARBA00004236"/>
    </source>
</evidence>
<feature type="transmembrane region" description="Helical" evidence="7">
    <location>
        <begin position="611"/>
        <end position="629"/>
    </location>
</feature>
<feature type="transmembrane region" description="Helical" evidence="7">
    <location>
        <begin position="467"/>
        <end position="483"/>
    </location>
</feature>
<evidence type="ECO:0000313" key="12">
    <source>
        <dbReference type="Proteomes" id="UP001189773"/>
    </source>
</evidence>
<keyword evidence="12" id="KW-1185">Reference proteome</keyword>
<dbReference type="SUPFAM" id="SSF54862">
    <property type="entry name" value="4Fe-4S ferredoxins"/>
    <property type="match status" value="1"/>
</dbReference>
<sequence>MPRAGPRVPMNSKMPSRKQGFAAWVAVFLLMLLVGVQPAQAGRGAYEAELPANLAEAKDLCALVPCADVFPGAVRFSERMGQPPYVEAYGAAQGGKAALLGYVMLSTDITDIPAYSGKPVVTLIGMDRQGRYVGIKVLKHSEPILLLGIPESALLNFNKQYIGKSVKDKIEVGQSRPDEGVLGVDAISGATVTVIAQNQVLATATSSVARQVGILAPTRHEPARYAQTGQRASWAELVKQGSVQRLLIRPEQLGLERAPEPFIELWFGDLNHPDLGASLLGQSVWNDLHAQLKQNEHAIFVIRTAGAASFKGSGFVRGGIYDRIQIKQGAESFTFRDSDYLNLYGLAAPGAPAYTESAIFVVRSPAFSAAYPWKLSFLGNRVDRATGTRSFVTFDAPYWLPETLLQGGHPHIDEPEAPWRRVWRTRAPQIALFIVLLVSVSVVYALRERLTRRSTHKNKWPVNAFKYTAWALSIGFVGFGAMAQPSITQVLTWFHSLLFQWTWSLFLTDPFIFCFWIFIILTVFLFGRGLFCGWLCPFGSLSEALYKIGGRLGLKRWQRHLPRAWHDKLKWLKYAIFFGLLTVSVFSMGLAEKLAEVEPFKTTFLVGISHRAWPYGLFVCTLLGISLFVERPYCKYICPLGAALAMPSTFRWFGLRRKQDCNSCKACAVGCGSLAIDADGRIDHRECLHCLDCMVLYTDVKGCPPLAKERKRRERDGLEITPIGKDGYFIPIQPVPVPMNPRVAQGPDPRMPTDRVVPTGREGARGLRWLMLELRDHLWPWSSNGWRSARGLQIAGASLALAASVAWILAATGHLSSGAVIAWWFGWSLYEVLIRLAGRRYVKDGPWWQANYRRATVMDMLSYVGFKNLLIGAMLFLTLKALGWLQV</sequence>
<dbReference type="GO" id="GO:0046872">
    <property type="term" value="F:metal ion binding"/>
    <property type="evidence" value="ECO:0007669"/>
    <property type="project" value="UniProtKB-KW"/>
</dbReference>
<dbReference type="EMBL" id="CATZAR010000001">
    <property type="protein sequence ID" value="CAJ0780513.1"/>
    <property type="molecule type" value="Genomic_DNA"/>
</dbReference>
<dbReference type="GO" id="GO:0010181">
    <property type="term" value="F:FMN binding"/>
    <property type="evidence" value="ECO:0007669"/>
    <property type="project" value="InterPro"/>
</dbReference>
<reference evidence="10 12" key="1">
    <citation type="submission" date="2023-07" db="EMBL/GenBank/DDBJ databases">
        <authorList>
            <person name="Peeters C."/>
        </authorList>
    </citation>
    <scope>NUCLEOTIDE SEQUENCE</scope>
    <source>
        <strain evidence="9 12">LMG 18095</strain>
        <strain evidence="10">R-77560</strain>
    </source>
</reference>
<dbReference type="GO" id="GO:0051536">
    <property type="term" value="F:iron-sulfur cluster binding"/>
    <property type="evidence" value="ECO:0007669"/>
    <property type="project" value="UniProtKB-KW"/>
</dbReference>
<keyword evidence="5" id="KW-0411">Iron-sulfur</keyword>
<name>A0AAD2BLZ4_9RALS</name>
<feature type="transmembrane region" description="Helical" evidence="7">
    <location>
        <begin position="571"/>
        <end position="591"/>
    </location>
</feature>
<keyword evidence="2" id="KW-1003">Cell membrane</keyword>
<feature type="domain" description="FMN-binding" evidence="8">
    <location>
        <begin position="114"/>
        <end position="208"/>
    </location>
</feature>
<dbReference type="Pfam" id="PF04205">
    <property type="entry name" value="FMN_bind"/>
    <property type="match status" value="1"/>
</dbReference>
<keyword evidence="6 7" id="KW-0472">Membrane</keyword>
<dbReference type="SMART" id="SM00900">
    <property type="entry name" value="FMN_bind"/>
    <property type="match status" value="1"/>
</dbReference>
<evidence type="ECO:0000259" key="8">
    <source>
        <dbReference type="SMART" id="SM00900"/>
    </source>
</evidence>
<keyword evidence="7" id="KW-0812">Transmembrane</keyword>
<dbReference type="PANTHER" id="PTHR30224:SF4">
    <property type="entry name" value="ELECTRON TRANSPORT PROTEIN YCCM-RELATED"/>
    <property type="match status" value="1"/>
</dbReference>
<comment type="subcellular location">
    <subcellularLocation>
        <location evidence="1">Cell membrane</location>
    </subcellularLocation>
</comment>
<dbReference type="InterPro" id="IPR052378">
    <property type="entry name" value="NosR_regulator"/>
</dbReference>
<feature type="transmembrane region" description="Helical" evidence="7">
    <location>
        <begin position="863"/>
        <end position="885"/>
    </location>
</feature>
<feature type="transmembrane region" description="Helical" evidence="7">
    <location>
        <begin position="430"/>
        <end position="446"/>
    </location>
</feature>
<keyword evidence="7" id="KW-1133">Transmembrane helix</keyword>
<evidence type="ECO:0000256" key="3">
    <source>
        <dbReference type="ARBA" id="ARBA00022723"/>
    </source>
</evidence>
<proteinExistence type="predicted"/>
<dbReference type="EMBL" id="CATZAZ010000001">
    <property type="protein sequence ID" value="CAJ0781596.1"/>
    <property type="molecule type" value="Genomic_DNA"/>
</dbReference>
<evidence type="ECO:0000256" key="5">
    <source>
        <dbReference type="ARBA" id="ARBA00023014"/>
    </source>
</evidence>
<dbReference type="Proteomes" id="UP001189756">
    <property type="component" value="Unassembled WGS sequence"/>
</dbReference>
<feature type="transmembrane region" description="Helical" evidence="7">
    <location>
        <begin position="503"/>
        <end position="526"/>
    </location>
</feature>
<dbReference type="Proteomes" id="UP001189773">
    <property type="component" value="Unassembled WGS sequence"/>
</dbReference>
<dbReference type="GO" id="GO:0005886">
    <property type="term" value="C:plasma membrane"/>
    <property type="evidence" value="ECO:0007669"/>
    <property type="project" value="UniProtKB-SubCell"/>
</dbReference>
<comment type="caution">
    <text evidence="10">The sequence shown here is derived from an EMBL/GenBank/DDBJ whole genome shotgun (WGS) entry which is preliminary data.</text>
</comment>
<evidence type="ECO:0000313" key="11">
    <source>
        <dbReference type="Proteomes" id="UP001189756"/>
    </source>
</evidence>
<dbReference type="PROSITE" id="PS00198">
    <property type="entry name" value="4FE4S_FER_1"/>
    <property type="match status" value="1"/>
</dbReference>
<accession>A0AAD2BLZ4</accession>
<gene>
    <name evidence="9" type="ORF">LMG18095_00688</name>
    <name evidence="10" type="ORF">R77560_00810</name>
</gene>
<protein>
    <recommendedName>
        <fullName evidence="8">FMN-binding domain-containing protein</fullName>
    </recommendedName>
</protein>
<keyword evidence="4" id="KW-0408">Iron</keyword>